<dbReference type="AlphaFoldDB" id="A0A243W911"/>
<gene>
    <name evidence="1" type="ORF">BXP70_21485</name>
</gene>
<proteinExistence type="predicted"/>
<protein>
    <recommendedName>
        <fullName evidence="3">Bacterial surface antigen (D15) domain-containing protein</fullName>
    </recommendedName>
</protein>
<name>A0A243W911_9BACT</name>
<keyword evidence="2" id="KW-1185">Reference proteome</keyword>
<reference evidence="1 2" key="1">
    <citation type="submission" date="2017-01" db="EMBL/GenBank/DDBJ databases">
        <title>A new Hymenobacter.</title>
        <authorList>
            <person name="Liang Y."/>
            <person name="Feng F."/>
        </authorList>
    </citation>
    <scope>NUCLEOTIDE SEQUENCE [LARGE SCALE GENOMIC DNA]</scope>
    <source>
        <strain evidence="1">MIMBbqt21</strain>
    </source>
</reference>
<organism evidence="1 2">
    <name type="scientific">Hymenobacter crusticola</name>
    <dbReference type="NCBI Taxonomy" id="1770526"/>
    <lineage>
        <taxon>Bacteria</taxon>
        <taxon>Pseudomonadati</taxon>
        <taxon>Bacteroidota</taxon>
        <taxon>Cytophagia</taxon>
        <taxon>Cytophagales</taxon>
        <taxon>Hymenobacteraceae</taxon>
        <taxon>Hymenobacter</taxon>
    </lineage>
</organism>
<dbReference type="EMBL" id="MTSE01000015">
    <property type="protein sequence ID" value="OUJ71654.1"/>
    <property type="molecule type" value="Genomic_DNA"/>
</dbReference>
<evidence type="ECO:0008006" key="3">
    <source>
        <dbReference type="Google" id="ProtNLM"/>
    </source>
</evidence>
<sequence length="180" mass="20362">MLKAGLGIGRGFALDRYDGFGLPIVLGAEHRLTDKFTAYANVTSALQLVHGRASRYETFIRRGVVKLGGRYYYNQAGRMQHNRPVGPFIGNYLALQASTDLVPYRGIYDARTYLLYDYSAVSALWGMQRRLGNALLCDFSAGIGLMNQLRRRFNQIDYTFSSYRPLQLLPELNLHVSLAR</sequence>
<comment type="caution">
    <text evidence="1">The sequence shown here is derived from an EMBL/GenBank/DDBJ whole genome shotgun (WGS) entry which is preliminary data.</text>
</comment>
<evidence type="ECO:0000313" key="2">
    <source>
        <dbReference type="Proteomes" id="UP000194873"/>
    </source>
</evidence>
<accession>A0A243W911</accession>
<evidence type="ECO:0000313" key="1">
    <source>
        <dbReference type="EMBL" id="OUJ71654.1"/>
    </source>
</evidence>
<dbReference type="Proteomes" id="UP000194873">
    <property type="component" value="Unassembled WGS sequence"/>
</dbReference>